<protein>
    <submittedName>
        <fullName evidence="2">Uncharacterized protein</fullName>
    </submittedName>
</protein>
<feature type="transmembrane region" description="Helical" evidence="1">
    <location>
        <begin position="9"/>
        <end position="29"/>
    </location>
</feature>
<accession>A0A857MJD6</accession>
<dbReference type="RefSeq" id="WP_260763453.1">
    <property type="nucleotide sequence ID" value="NZ_CP045921.1"/>
</dbReference>
<evidence type="ECO:0000313" key="3">
    <source>
        <dbReference type="Proteomes" id="UP001059824"/>
    </source>
</evidence>
<reference evidence="2" key="1">
    <citation type="journal article" date="2021" name="Nat. Microbiol.">
        <title>Cocultivation of an ultrasmall environmental parasitic bacterium with lytic ability against bacteria associated with wastewater foams.</title>
        <authorList>
            <person name="Batinovic S."/>
            <person name="Rose J.J.A."/>
            <person name="Ratcliffe J."/>
            <person name="Seviour R.J."/>
            <person name="Petrovski S."/>
        </authorList>
    </citation>
    <scope>NUCLEOTIDE SEQUENCE</scope>
    <source>
        <strain evidence="2">JR1</strain>
    </source>
</reference>
<dbReference type="Proteomes" id="UP001059824">
    <property type="component" value="Chromosome"/>
</dbReference>
<dbReference type="AlphaFoldDB" id="A0A857MJD6"/>
<keyword evidence="3" id="KW-1185">Reference proteome</keyword>
<keyword evidence="1" id="KW-1133">Transmembrane helix</keyword>
<evidence type="ECO:0000256" key="1">
    <source>
        <dbReference type="SAM" id="Phobius"/>
    </source>
</evidence>
<gene>
    <name evidence="2" type="ORF">GII36_00045</name>
</gene>
<proteinExistence type="predicted"/>
<keyword evidence="1" id="KW-0812">Transmembrane</keyword>
<evidence type="ECO:0000313" key="2">
    <source>
        <dbReference type="EMBL" id="QHN42258.1"/>
    </source>
</evidence>
<dbReference type="KEGG" id="mama:GII36_00045"/>
<dbReference type="EMBL" id="CP045921">
    <property type="protein sequence ID" value="QHN42258.1"/>
    <property type="molecule type" value="Genomic_DNA"/>
</dbReference>
<sequence length="488" mass="53723">MEPKVKKIILAFVIGSVAAILIALLFRLFTMGSLEVVVDKAGYEVQVRRIRPNPEVINFKLDGTRSSHTVPTGDYAVSAKSSGGSTEKVVHVNFAQKTTVELSISDSADIYSIEPVTSFGAMFSYINDKRLSFVNNNNVLQKRFLSVDANNQIVDLSGQVSQDELMRGYFSSMNWANDGTGLGVSIANQLYETDGSTLKESAIANLNLSSGQLSASISPDKTIYVSDRKTLYKKTSGSESYQKVYEGDGLSVLDSTNSAVLVAERSQSSREGGVHIIRTDGTQNKIDGEVYEGFFSPSGNKIVLNGDLNGIYDTKLKLIQSTPKNNSTAPTWIDENSIIYAGSKIVWRYTLNDGIAHQLADLSSIPGDINFMAIDSAKKNIYVTSQRFIDNEYSFKLFKVGLGSKLKPSALITQLNLLFPYEQEDCYFDFVNFKSNAKPNIVTTAKPESLAKCQRFVQTYLQSYDIDVNAVQYQNNPNDLPINKALAL</sequence>
<dbReference type="SUPFAM" id="SSF82171">
    <property type="entry name" value="DPP6 N-terminal domain-like"/>
    <property type="match status" value="1"/>
</dbReference>
<keyword evidence="1" id="KW-0472">Membrane</keyword>
<organism evidence="2 3">
    <name type="scientific">Candidatus Mycosynbacter amalyticus</name>
    <dbReference type="NCBI Taxonomy" id="2665156"/>
    <lineage>
        <taxon>Bacteria</taxon>
        <taxon>Candidatus Saccharimonadota</taxon>
        <taxon>Candidatus Saccharimonadota incertae sedis</taxon>
        <taxon>Candidatus Mycosynbacter</taxon>
    </lineage>
</organism>
<name>A0A857MJD6_9BACT</name>